<dbReference type="InterPro" id="IPR000673">
    <property type="entry name" value="Sig_transdc_resp-reg_Me-estase"/>
</dbReference>
<dbReference type="GO" id="GO:0006935">
    <property type="term" value="P:chemotaxis"/>
    <property type="evidence" value="ECO:0007669"/>
    <property type="project" value="UniProtKB-UniRule"/>
</dbReference>
<organism evidence="6 7">
    <name type="scientific">Deinococcus aerius</name>
    <dbReference type="NCBI Taxonomy" id="200253"/>
    <lineage>
        <taxon>Bacteria</taxon>
        <taxon>Thermotogati</taxon>
        <taxon>Deinococcota</taxon>
        <taxon>Deinococci</taxon>
        <taxon>Deinococcales</taxon>
        <taxon>Deinococcaceae</taxon>
        <taxon>Deinococcus</taxon>
    </lineage>
</organism>
<dbReference type="GO" id="GO:0000156">
    <property type="term" value="F:phosphorelay response regulator activity"/>
    <property type="evidence" value="ECO:0007669"/>
    <property type="project" value="InterPro"/>
</dbReference>
<dbReference type="GO" id="GO:0005737">
    <property type="term" value="C:cytoplasm"/>
    <property type="evidence" value="ECO:0007669"/>
    <property type="project" value="InterPro"/>
</dbReference>
<dbReference type="CDD" id="cd16433">
    <property type="entry name" value="CheB"/>
    <property type="match status" value="1"/>
</dbReference>
<dbReference type="Proteomes" id="UP000236569">
    <property type="component" value="Unassembled WGS sequence"/>
</dbReference>
<dbReference type="PIRSF" id="PIRSF036461">
    <property type="entry name" value="Chmtx_methlestr"/>
    <property type="match status" value="1"/>
</dbReference>
<evidence type="ECO:0000256" key="2">
    <source>
        <dbReference type="ARBA" id="ARBA00039140"/>
    </source>
</evidence>
<dbReference type="PANTHER" id="PTHR42872">
    <property type="entry name" value="PROTEIN-GLUTAMATE METHYLESTERASE/PROTEIN-GLUTAMINE GLUTAMINASE"/>
    <property type="match status" value="1"/>
</dbReference>
<dbReference type="EC" id="3.1.1.61" evidence="2"/>
<dbReference type="AlphaFoldDB" id="A0A2I9D033"/>
<sequence length="350" mass="37405">MGHNGVMSQPPVVVVGASAGGVEPLKRLVAALPPEFPGSVFVVLHVPPYSRSHLPHILSRAGTLPAVHPEDGEPALPGRIYVAPPDHHLLIEEDRVGVKNGPKENRFRPSVDALFRSAAYTRGAGVIGVVLSGVLDDGASGLWTVKRRGGVAVVQDPADAEFGSMPLSALEQVDVDHILPAADIGALLARLVGERAAPGAEVPMSEDEQRRLEVEVKIASGGHALELGWTELAQPSPFSCPECHGVLFTVQEGPAARFRCHTGHAYTMEALLTEVSETIEEKLYQTLRAMEEGVLLLRRMEQRAAQSGDPGNAARLLDKARQVERQSQLLQRLTQQDAGARLDDVLPGPG</sequence>
<evidence type="ECO:0000256" key="3">
    <source>
        <dbReference type="ARBA" id="ARBA00048267"/>
    </source>
</evidence>
<dbReference type="PROSITE" id="PS50122">
    <property type="entry name" value="CHEB"/>
    <property type="match status" value="1"/>
</dbReference>
<evidence type="ECO:0000256" key="4">
    <source>
        <dbReference type="PROSITE-ProRule" id="PRU00050"/>
    </source>
</evidence>
<evidence type="ECO:0000259" key="5">
    <source>
        <dbReference type="PROSITE" id="PS50122"/>
    </source>
</evidence>
<dbReference type="InterPro" id="IPR035909">
    <property type="entry name" value="CheB_C"/>
</dbReference>
<dbReference type="GO" id="GO:0008984">
    <property type="term" value="F:protein-glutamate methylesterase activity"/>
    <property type="evidence" value="ECO:0007669"/>
    <property type="project" value="UniProtKB-EC"/>
</dbReference>
<comment type="catalytic activity">
    <reaction evidence="3">
        <text>[protein]-L-glutamate 5-O-methyl ester + H2O = L-glutamyl-[protein] + methanol + H(+)</text>
        <dbReference type="Rhea" id="RHEA:23236"/>
        <dbReference type="Rhea" id="RHEA-COMP:10208"/>
        <dbReference type="Rhea" id="RHEA-COMP:10311"/>
        <dbReference type="ChEBI" id="CHEBI:15377"/>
        <dbReference type="ChEBI" id="CHEBI:15378"/>
        <dbReference type="ChEBI" id="CHEBI:17790"/>
        <dbReference type="ChEBI" id="CHEBI:29973"/>
        <dbReference type="ChEBI" id="CHEBI:82795"/>
        <dbReference type="EC" id="3.1.1.61"/>
    </reaction>
</comment>
<reference evidence="7" key="1">
    <citation type="submission" date="2018-01" db="EMBL/GenBank/DDBJ databases">
        <title>Draft Genome Sequence of the Radioresistant Bacterium Deinococcus aerius TR0125, Isolated from the Higher Atmosphere above Japan.</title>
        <authorList>
            <person name="Satoh K."/>
            <person name="Arai H."/>
            <person name="Sanzen T."/>
            <person name="Kawaguchi Y."/>
            <person name="Hayashi H."/>
            <person name="Yokobori S."/>
            <person name="Yamagishi A."/>
            <person name="Oono Y."/>
            <person name="Narumi I."/>
        </authorList>
    </citation>
    <scope>NUCLEOTIDE SEQUENCE [LARGE SCALE GENOMIC DNA]</scope>
    <source>
        <strain evidence="7">TR0125</strain>
    </source>
</reference>
<proteinExistence type="predicted"/>
<feature type="active site" evidence="4">
    <location>
        <position position="18"/>
    </location>
</feature>
<evidence type="ECO:0000313" key="7">
    <source>
        <dbReference type="Proteomes" id="UP000236569"/>
    </source>
</evidence>
<keyword evidence="7" id="KW-1185">Reference proteome</keyword>
<gene>
    <name evidence="6" type="ORF">DAERI_190006</name>
</gene>
<keyword evidence="4" id="KW-0145">Chemotaxis</keyword>
<keyword evidence="1 4" id="KW-0378">Hydrolase</keyword>
<evidence type="ECO:0000256" key="1">
    <source>
        <dbReference type="ARBA" id="ARBA00022801"/>
    </source>
</evidence>
<evidence type="ECO:0000313" key="6">
    <source>
        <dbReference type="EMBL" id="GBF07873.1"/>
    </source>
</evidence>
<name>A0A2I9D033_9DEIO</name>
<dbReference type="Pfam" id="PF01339">
    <property type="entry name" value="CheB_methylest"/>
    <property type="match status" value="1"/>
</dbReference>
<dbReference type="PANTHER" id="PTHR42872:SF6">
    <property type="entry name" value="PROTEIN-GLUTAMATE METHYLESTERASE_PROTEIN-GLUTAMINE GLUTAMINASE"/>
    <property type="match status" value="1"/>
</dbReference>
<feature type="domain" description="CheB-type methylesterase" evidence="5">
    <location>
        <begin position="6"/>
        <end position="195"/>
    </location>
</feature>
<protein>
    <recommendedName>
        <fullName evidence="2">protein-glutamate methylesterase</fullName>
        <ecNumber evidence="2">3.1.1.61</ecNumber>
    </recommendedName>
</protein>
<dbReference type="SUPFAM" id="SSF52738">
    <property type="entry name" value="Methylesterase CheB, C-terminal domain"/>
    <property type="match status" value="1"/>
</dbReference>
<comment type="caution">
    <text evidence="6">The sequence shown here is derived from an EMBL/GenBank/DDBJ whole genome shotgun (WGS) entry which is preliminary data.</text>
</comment>
<dbReference type="InterPro" id="IPR011247">
    <property type="entry name" value="Chemotax_prot-Glu_Me-esterase"/>
</dbReference>
<feature type="active site" evidence="4">
    <location>
        <position position="45"/>
    </location>
</feature>
<accession>A0A2I9D033</accession>
<dbReference type="EMBL" id="BFAG01000019">
    <property type="protein sequence ID" value="GBF07873.1"/>
    <property type="molecule type" value="Genomic_DNA"/>
</dbReference>
<feature type="active site" evidence="4">
    <location>
        <position position="137"/>
    </location>
</feature>
<dbReference type="Gene3D" id="3.40.50.180">
    <property type="entry name" value="Methylesterase CheB, C-terminal domain"/>
    <property type="match status" value="1"/>
</dbReference>